<name>A0AC61DF50_9FIRM</name>
<gene>
    <name evidence="1" type="ORF">CS063_05305</name>
</gene>
<organism evidence="1 2">
    <name type="scientific">Sporanaerobium hydrogeniformans</name>
    <dbReference type="NCBI Taxonomy" id="3072179"/>
    <lineage>
        <taxon>Bacteria</taxon>
        <taxon>Bacillati</taxon>
        <taxon>Bacillota</taxon>
        <taxon>Clostridia</taxon>
        <taxon>Lachnospirales</taxon>
        <taxon>Lachnospiraceae</taxon>
        <taxon>Sporanaerobium</taxon>
    </lineage>
</organism>
<keyword evidence="2" id="KW-1185">Reference proteome</keyword>
<dbReference type="Proteomes" id="UP000224460">
    <property type="component" value="Unassembled WGS sequence"/>
</dbReference>
<evidence type="ECO:0000313" key="1">
    <source>
        <dbReference type="EMBL" id="PHV71468.1"/>
    </source>
</evidence>
<proteinExistence type="predicted"/>
<evidence type="ECO:0000313" key="2">
    <source>
        <dbReference type="Proteomes" id="UP000224460"/>
    </source>
</evidence>
<dbReference type="EMBL" id="PEDL01000003">
    <property type="protein sequence ID" value="PHV71468.1"/>
    <property type="molecule type" value="Genomic_DNA"/>
</dbReference>
<accession>A0AC61DF50</accession>
<sequence length="248" mass="28383">MKIWAIADLHLGEALHKPMAIFGAHWEQHTQKLKKAWEACIEPEDVILLPGDLSWGMNLAEAYKDLAFIDALPGKKICIKGNHDYWWQSLRKLNNSGFKTLLFLQNNTFILGKWGICGTRGWLCPGQEGTTLQDEKLFIREIKRLKLSLEAARREGAEELLVMLHYPPTLGGQAQSPLTTLLKEYPVKQVVYGHLHDTTSWEKALKGYQEGILYRLVAADYLEFKPLCLIEDRTINDERNIHEITSCI</sequence>
<protein>
    <submittedName>
        <fullName evidence="1">Serine/threonine protein phosphatase</fullName>
    </submittedName>
</protein>
<comment type="caution">
    <text evidence="1">The sequence shown here is derived from an EMBL/GenBank/DDBJ whole genome shotgun (WGS) entry which is preliminary data.</text>
</comment>
<reference evidence="1" key="1">
    <citation type="submission" date="2017-10" db="EMBL/GenBank/DDBJ databases">
        <title>Genome sequence of cellulolytic Lachnospiraceae bacterium XHS1971 isolated from hotspring sediment.</title>
        <authorList>
            <person name="Vasudevan G."/>
            <person name="Joshi A.J."/>
            <person name="Hivarkar S."/>
            <person name="Lanjekar V.B."/>
            <person name="Dhakephalkar P.K."/>
            <person name="Dagar S."/>
        </authorList>
    </citation>
    <scope>NUCLEOTIDE SEQUENCE</scope>
    <source>
        <strain evidence="1">XHS1971</strain>
    </source>
</reference>